<sequence>MSATIETVADLRRIMSFHIPAERIASAVQQRLRKLAREVRIDGFRPGKIPMSVIEHRFKTSVVEEVVNAIAKSTYDQEIGLAKLRPAFLPEFAELPEEKLAVACTEGAAIQLRFEVLPDVELADLENVEIERWNSEVDEETINKTIQHLRKQTGTFVAGEPGSAAEMGDRATVDFDGKIDGESFEGGQAKDMRFLLGENFMPAEFEKAIEGMTAGESKTFQLTFPATYRVADIAGKTADFMVTLHSIEKVVLPEMSPQWIQSVGVTDGTIESLRKEIRKNLDLQRESRLFARNRDGLMQALFDHYHFAVPEVLVRKRTKDLLYRRIQAMKEQGYDLQTDSLNIPSQFLDQVRCEVHWMLVVNDLAAQHGLIPQDAQVVEHIRRLASSYQEPDAFEKEYVQDDHRMGSLRLHYSERNVVDYLYQHAKVVDKTVPFSELIVA</sequence>
<evidence type="ECO:0000256" key="8">
    <source>
        <dbReference type="ARBA" id="ARBA00023235"/>
    </source>
</evidence>
<dbReference type="InterPro" id="IPR005215">
    <property type="entry name" value="Trig_fac"/>
</dbReference>
<comment type="domain">
    <text evidence="11">Consists of 3 domains; the N-terminus binds the ribosome, the middle domain has PPIase activity, while the C-terminus has intrinsic chaperone activity on its own.</text>
</comment>
<dbReference type="KEGG" id="cbx:Cenrod_0661"/>
<evidence type="ECO:0000256" key="2">
    <source>
        <dbReference type="ARBA" id="ARBA00005464"/>
    </source>
</evidence>
<name>U5N928_9BURK</name>
<dbReference type="GO" id="GO:0015031">
    <property type="term" value="P:protein transport"/>
    <property type="evidence" value="ECO:0007669"/>
    <property type="project" value="UniProtKB-UniRule"/>
</dbReference>
<evidence type="ECO:0000256" key="7">
    <source>
        <dbReference type="ARBA" id="ARBA00023186"/>
    </source>
</evidence>
<dbReference type="HOGENOM" id="CLU_033058_2_0_4"/>
<dbReference type="InterPro" id="IPR008880">
    <property type="entry name" value="Trigger_fac_C"/>
</dbReference>
<dbReference type="GO" id="GO:0005737">
    <property type="term" value="C:cytoplasm"/>
    <property type="evidence" value="ECO:0007669"/>
    <property type="project" value="UniProtKB-SubCell"/>
</dbReference>
<dbReference type="GO" id="GO:0043335">
    <property type="term" value="P:protein unfolding"/>
    <property type="evidence" value="ECO:0007669"/>
    <property type="project" value="TreeGrafter"/>
</dbReference>
<dbReference type="SUPFAM" id="SSF102735">
    <property type="entry name" value="Trigger factor ribosome-binding domain"/>
    <property type="match status" value="1"/>
</dbReference>
<dbReference type="PIRSF" id="PIRSF003095">
    <property type="entry name" value="Trigger_factor"/>
    <property type="match status" value="1"/>
</dbReference>
<keyword evidence="5 11" id="KW-0132">Cell division</keyword>
<dbReference type="AlphaFoldDB" id="U5N928"/>
<evidence type="ECO:0000313" key="15">
    <source>
        <dbReference type="EMBL" id="AGX86768.1"/>
    </source>
</evidence>
<dbReference type="Pfam" id="PF00254">
    <property type="entry name" value="FKBP_C"/>
    <property type="match status" value="1"/>
</dbReference>
<dbReference type="InterPro" id="IPR046357">
    <property type="entry name" value="PPIase_dom_sf"/>
</dbReference>
<accession>U5N928</accession>
<comment type="function">
    <text evidence="11">Involved in protein export. Acts as a chaperone by maintaining the newly synthesized protein in an open conformation. Functions as a peptidyl-prolyl cis-trans isomerase.</text>
</comment>
<dbReference type="RefSeq" id="WP_022771589.1">
    <property type="nucleotide sequence ID" value="NC_022576.1"/>
</dbReference>
<dbReference type="InterPro" id="IPR008881">
    <property type="entry name" value="Trigger_fac_ribosome-bd_bac"/>
</dbReference>
<dbReference type="PANTHER" id="PTHR30560">
    <property type="entry name" value="TRIGGER FACTOR CHAPERONE AND PEPTIDYL-PROLYL CIS/TRANS ISOMERASE"/>
    <property type="match status" value="1"/>
</dbReference>
<dbReference type="SUPFAM" id="SSF109998">
    <property type="entry name" value="Triger factor/SurA peptide-binding domain-like"/>
    <property type="match status" value="1"/>
</dbReference>
<keyword evidence="11" id="KW-0963">Cytoplasm</keyword>
<gene>
    <name evidence="11 15" type="primary">tig</name>
    <name evidence="15" type="ORF">Cenrod_0661</name>
</gene>
<dbReference type="GO" id="GO:0051083">
    <property type="term" value="P:'de novo' cotranslational protein folding"/>
    <property type="evidence" value="ECO:0007669"/>
    <property type="project" value="TreeGrafter"/>
</dbReference>
<keyword evidence="8 11" id="KW-0413">Isomerase</keyword>
<dbReference type="NCBIfam" id="TIGR00115">
    <property type="entry name" value="tig"/>
    <property type="match status" value="1"/>
</dbReference>
<comment type="subcellular location">
    <subcellularLocation>
        <location evidence="11">Cytoplasm</location>
    </subcellularLocation>
    <text evidence="11">About half TF is bound to the ribosome near the polypeptide exit tunnel while the other half is free in the cytoplasm.</text>
</comment>
<evidence type="ECO:0000256" key="1">
    <source>
        <dbReference type="ARBA" id="ARBA00000971"/>
    </source>
</evidence>
<dbReference type="InterPro" id="IPR027304">
    <property type="entry name" value="Trigger_fact/SurA_dom_sf"/>
</dbReference>
<evidence type="ECO:0000256" key="12">
    <source>
        <dbReference type="PROSITE-ProRule" id="PRU00277"/>
    </source>
</evidence>
<keyword evidence="9 11" id="KW-0131">Cell cycle</keyword>
<dbReference type="InterPro" id="IPR001179">
    <property type="entry name" value="PPIase_FKBP_dom"/>
</dbReference>
<dbReference type="GO" id="GO:0044183">
    <property type="term" value="F:protein folding chaperone"/>
    <property type="evidence" value="ECO:0007669"/>
    <property type="project" value="TreeGrafter"/>
</dbReference>
<evidence type="ECO:0000256" key="10">
    <source>
        <dbReference type="ARBA" id="ARBA00029986"/>
    </source>
</evidence>
<evidence type="ECO:0000256" key="11">
    <source>
        <dbReference type="HAMAP-Rule" id="MF_00303"/>
    </source>
</evidence>
<comment type="similarity">
    <text evidence="2 11 13">Belongs to the FKBP-type PPIase family. Tig subfamily.</text>
</comment>
<dbReference type="EMBL" id="CP004885">
    <property type="protein sequence ID" value="AGX86768.1"/>
    <property type="molecule type" value="Genomic_DNA"/>
</dbReference>
<dbReference type="Pfam" id="PF05698">
    <property type="entry name" value="Trigger_C"/>
    <property type="match status" value="1"/>
</dbReference>
<dbReference type="GO" id="GO:0003755">
    <property type="term" value="F:peptidyl-prolyl cis-trans isomerase activity"/>
    <property type="evidence" value="ECO:0007669"/>
    <property type="project" value="UniProtKB-UniRule"/>
</dbReference>
<feature type="domain" description="PPIase FKBP-type" evidence="14">
    <location>
        <begin position="168"/>
        <end position="228"/>
    </location>
</feature>
<dbReference type="Gene3D" id="3.10.50.40">
    <property type="match status" value="1"/>
</dbReference>
<dbReference type="Pfam" id="PF05697">
    <property type="entry name" value="Trigger_N"/>
    <property type="match status" value="1"/>
</dbReference>
<evidence type="ECO:0000256" key="4">
    <source>
        <dbReference type="ARBA" id="ARBA00016902"/>
    </source>
</evidence>
<evidence type="ECO:0000259" key="14">
    <source>
        <dbReference type="PROSITE" id="PS50059"/>
    </source>
</evidence>
<dbReference type="PATRIC" id="fig|946483.4.peg.660"/>
<evidence type="ECO:0000256" key="6">
    <source>
        <dbReference type="ARBA" id="ARBA00023110"/>
    </source>
</evidence>
<dbReference type="STRING" id="946483.Cenrod_0661"/>
<protein>
    <recommendedName>
        <fullName evidence="4 11">Trigger factor</fullName>
        <shortName evidence="11">TF</shortName>
        <ecNumber evidence="3 11">5.2.1.8</ecNumber>
    </recommendedName>
    <alternativeName>
        <fullName evidence="10 11">PPIase</fullName>
    </alternativeName>
</protein>
<evidence type="ECO:0000256" key="9">
    <source>
        <dbReference type="ARBA" id="ARBA00023306"/>
    </source>
</evidence>
<dbReference type="PROSITE" id="PS50059">
    <property type="entry name" value="FKBP_PPIASE"/>
    <property type="match status" value="1"/>
</dbReference>
<evidence type="ECO:0000313" key="16">
    <source>
        <dbReference type="Proteomes" id="UP000017184"/>
    </source>
</evidence>
<dbReference type="Proteomes" id="UP000017184">
    <property type="component" value="Chromosome"/>
</dbReference>
<keyword evidence="16" id="KW-1185">Reference proteome</keyword>
<evidence type="ECO:0000256" key="13">
    <source>
        <dbReference type="RuleBase" id="RU003914"/>
    </source>
</evidence>
<keyword evidence="6 11" id="KW-0697">Rotamase</keyword>
<dbReference type="OrthoDB" id="9767721at2"/>
<comment type="catalytic activity">
    <reaction evidence="1 11 12">
        <text>[protein]-peptidylproline (omega=180) = [protein]-peptidylproline (omega=0)</text>
        <dbReference type="Rhea" id="RHEA:16237"/>
        <dbReference type="Rhea" id="RHEA-COMP:10747"/>
        <dbReference type="Rhea" id="RHEA-COMP:10748"/>
        <dbReference type="ChEBI" id="CHEBI:83833"/>
        <dbReference type="ChEBI" id="CHEBI:83834"/>
        <dbReference type="EC" id="5.2.1.8"/>
    </reaction>
</comment>
<keyword evidence="7 11" id="KW-0143">Chaperone</keyword>
<evidence type="ECO:0000256" key="3">
    <source>
        <dbReference type="ARBA" id="ARBA00013194"/>
    </source>
</evidence>
<dbReference type="eggNOG" id="COG0544">
    <property type="taxonomic scope" value="Bacteria"/>
</dbReference>
<dbReference type="EC" id="5.2.1.8" evidence="3 11"/>
<proteinExistence type="inferred from homology"/>
<dbReference type="GO" id="GO:0051301">
    <property type="term" value="P:cell division"/>
    <property type="evidence" value="ECO:0007669"/>
    <property type="project" value="UniProtKB-KW"/>
</dbReference>
<reference evidence="15 16" key="1">
    <citation type="journal article" date="2013" name="Genome Biol.">
        <title>Genomic analysis reveals key aspects of prokaryotic symbiosis in the phototrophic consortium "Chlorochromatium aggregatum".</title>
        <authorList>
            <person name="Liu Z."/>
            <person name="Muller J."/>
            <person name="Li T."/>
            <person name="Alvey R.M."/>
            <person name="Vogl K."/>
            <person name="Frigaard N.U."/>
            <person name="Rockwell N.C."/>
            <person name="Boyd E.S."/>
            <person name="Tomsho L.P."/>
            <person name="Schuster S.C."/>
            <person name="Henke P."/>
            <person name="Rohde M."/>
            <person name="Overmann J."/>
            <person name="Bryant D.A."/>
        </authorList>
    </citation>
    <scope>NUCLEOTIDE SEQUENCE [LARGE SCALE GENOMIC DNA]</scope>
    <source>
        <strain evidence="15">CR</strain>
    </source>
</reference>
<dbReference type="Gene3D" id="1.10.3120.10">
    <property type="entry name" value="Trigger factor, C-terminal domain"/>
    <property type="match status" value="1"/>
</dbReference>
<dbReference type="InterPro" id="IPR036611">
    <property type="entry name" value="Trigger_fac_ribosome-bd_sf"/>
</dbReference>
<dbReference type="InterPro" id="IPR037041">
    <property type="entry name" value="Trigger_fac_C_sf"/>
</dbReference>
<dbReference type="HAMAP" id="MF_00303">
    <property type="entry name" value="Trigger_factor_Tig"/>
    <property type="match status" value="1"/>
</dbReference>
<organism evidence="15 16">
    <name type="scientific">Candidatus Symbiobacter mobilis CR</name>
    <dbReference type="NCBI Taxonomy" id="946483"/>
    <lineage>
        <taxon>Bacteria</taxon>
        <taxon>Pseudomonadati</taxon>
        <taxon>Pseudomonadota</taxon>
        <taxon>Betaproteobacteria</taxon>
        <taxon>Burkholderiales</taxon>
        <taxon>Comamonadaceae</taxon>
    </lineage>
</organism>
<dbReference type="PANTHER" id="PTHR30560:SF3">
    <property type="entry name" value="TRIGGER FACTOR-LIKE PROTEIN TIG, CHLOROPLASTIC"/>
    <property type="match status" value="1"/>
</dbReference>
<dbReference type="FunFam" id="3.10.50.40:FF:000001">
    <property type="entry name" value="Trigger factor"/>
    <property type="match status" value="1"/>
</dbReference>
<dbReference type="SUPFAM" id="SSF54534">
    <property type="entry name" value="FKBP-like"/>
    <property type="match status" value="1"/>
</dbReference>
<dbReference type="Gene3D" id="3.30.70.1050">
    <property type="entry name" value="Trigger factor ribosome-binding domain"/>
    <property type="match status" value="1"/>
</dbReference>
<evidence type="ECO:0000256" key="5">
    <source>
        <dbReference type="ARBA" id="ARBA00022618"/>
    </source>
</evidence>
<dbReference type="GO" id="GO:0043022">
    <property type="term" value="F:ribosome binding"/>
    <property type="evidence" value="ECO:0007669"/>
    <property type="project" value="TreeGrafter"/>
</dbReference>